<reference evidence="2" key="1">
    <citation type="submission" date="2022-11" db="EMBL/GenBank/DDBJ databases">
        <title>Lacinutrix neustonica HL-RS19T sp. nov., isolated from the surface microlayer sample of brackish Lake Shihwa.</title>
        <authorList>
            <person name="Choi J.Y."/>
            <person name="Hwang C.Y."/>
        </authorList>
    </citation>
    <scope>NUCLEOTIDE SEQUENCE</scope>
    <source>
        <strain evidence="2">HL-RS19</strain>
    </source>
</reference>
<keyword evidence="3" id="KW-1185">Reference proteome</keyword>
<proteinExistence type="predicted"/>
<dbReference type="EMBL" id="CP113088">
    <property type="protein sequence ID" value="WAC01899.1"/>
    <property type="molecule type" value="Genomic_DNA"/>
</dbReference>
<dbReference type="Proteomes" id="UP001164705">
    <property type="component" value="Chromosome"/>
</dbReference>
<evidence type="ECO:0000313" key="3">
    <source>
        <dbReference type="Proteomes" id="UP001164705"/>
    </source>
</evidence>
<evidence type="ECO:0000256" key="1">
    <source>
        <dbReference type="SAM" id="MobiDB-lite"/>
    </source>
</evidence>
<name>A0A9E8MVW3_9FLAO</name>
<gene>
    <name evidence="2" type="ORF">N7U66_18890</name>
</gene>
<feature type="region of interest" description="Disordered" evidence="1">
    <location>
        <begin position="217"/>
        <end position="252"/>
    </location>
</feature>
<evidence type="ECO:0000313" key="2">
    <source>
        <dbReference type="EMBL" id="WAC01899.1"/>
    </source>
</evidence>
<accession>A0A9E8MVW3</accession>
<feature type="compositionally biased region" description="Low complexity" evidence="1">
    <location>
        <begin position="229"/>
        <end position="243"/>
    </location>
</feature>
<protein>
    <submittedName>
        <fullName evidence="2">Uncharacterized protein</fullName>
    </submittedName>
</protein>
<dbReference type="RefSeq" id="WP_267676497.1">
    <property type="nucleotide sequence ID" value="NZ_CP113088.1"/>
</dbReference>
<dbReference type="AlphaFoldDB" id="A0A9E8MVW3"/>
<sequence>MKTPFKLITKIAVICFALFLYNCESDNAIDHEKTSNKNKPSSYIKSKATYEEVSKNTKLINQLETINQNDSDSASKMVFLSNYDFYVDTDESNYLESLDGTYHSYTFPIYKTNNRKDNEVQNLFLSYNALHDNYDTFIVTYNLTPTERENFANNHSINLQGKVSLEYLSDFVPDVIFNSSLVYINLETNSITCWEEIYGTSQGTGWQDIVGWEQTPCPWHTSNSGGGETSSSPSRSGSNTTSEIPSAIVAKL</sequence>
<dbReference type="KEGG" id="lnu:N7U66_18890"/>
<organism evidence="2 3">
    <name type="scientific">Lacinutrix neustonica</name>
    <dbReference type="NCBI Taxonomy" id="2980107"/>
    <lineage>
        <taxon>Bacteria</taxon>
        <taxon>Pseudomonadati</taxon>
        <taxon>Bacteroidota</taxon>
        <taxon>Flavobacteriia</taxon>
        <taxon>Flavobacteriales</taxon>
        <taxon>Flavobacteriaceae</taxon>
        <taxon>Lacinutrix</taxon>
    </lineage>
</organism>